<feature type="region of interest" description="Disordered" evidence="1">
    <location>
        <begin position="384"/>
        <end position="403"/>
    </location>
</feature>
<reference evidence="3 4" key="1">
    <citation type="submission" date="2019-02" db="EMBL/GenBank/DDBJ databases">
        <title>Genome sequencing of the rare red list fungi Dentipellis fragilis.</title>
        <authorList>
            <person name="Buettner E."/>
            <person name="Kellner H."/>
        </authorList>
    </citation>
    <scope>NUCLEOTIDE SEQUENCE [LARGE SCALE GENOMIC DNA]</scope>
    <source>
        <strain evidence="3 4">DSM 105465</strain>
    </source>
</reference>
<dbReference type="STRING" id="205917.A0A4Y9YTC3"/>
<feature type="transmembrane region" description="Helical" evidence="2">
    <location>
        <begin position="310"/>
        <end position="328"/>
    </location>
</feature>
<feature type="transmembrane region" description="Helical" evidence="2">
    <location>
        <begin position="279"/>
        <end position="303"/>
    </location>
</feature>
<protein>
    <recommendedName>
        <fullName evidence="5">Transmembrane protein</fullName>
    </recommendedName>
</protein>
<keyword evidence="2" id="KW-0812">Transmembrane</keyword>
<dbReference type="Proteomes" id="UP000298327">
    <property type="component" value="Unassembled WGS sequence"/>
</dbReference>
<evidence type="ECO:0008006" key="5">
    <source>
        <dbReference type="Google" id="ProtNLM"/>
    </source>
</evidence>
<organism evidence="3 4">
    <name type="scientific">Dentipellis fragilis</name>
    <dbReference type="NCBI Taxonomy" id="205917"/>
    <lineage>
        <taxon>Eukaryota</taxon>
        <taxon>Fungi</taxon>
        <taxon>Dikarya</taxon>
        <taxon>Basidiomycota</taxon>
        <taxon>Agaricomycotina</taxon>
        <taxon>Agaricomycetes</taxon>
        <taxon>Russulales</taxon>
        <taxon>Hericiaceae</taxon>
        <taxon>Dentipellis</taxon>
    </lineage>
</organism>
<evidence type="ECO:0000313" key="4">
    <source>
        <dbReference type="Proteomes" id="UP000298327"/>
    </source>
</evidence>
<name>A0A4Y9YTC3_9AGAM</name>
<dbReference type="AlphaFoldDB" id="A0A4Y9YTC3"/>
<evidence type="ECO:0000256" key="1">
    <source>
        <dbReference type="SAM" id="MobiDB-lite"/>
    </source>
</evidence>
<dbReference type="EMBL" id="SEOQ01000320">
    <property type="protein sequence ID" value="TFY65664.1"/>
    <property type="molecule type" value="Genomic_DNA"/>
</dbReference>
<feature type="compositionally biased region" description="Low complexity" evidence="1">
    <location>
        <begin position="9"/>
        <end position="18"/>
    </location>
</feature>
<dbReference type="OrthoDB" id="2117972at2759"/>
<feature type="compositionally biased region" description="Polar residues" evidence="1">
    <location>
        <begin position="446"/>
        <end position="461"/>
    </location>
</feature>
<evidence type="ECO:0000313" key="3">
    <source>
        <dbReference type="EMBL" id="TFY65664.1"/>
    </source>
</evidence>
<keyword evidence="4" id="KW-1185">Reference proteome</keyword>
<evidence type="ECO:0000256" key="2">
    <source>
        <dbReference type="SAM" id="Phobius"/>
    </source>
</evidence>
<keyword evidence="2" id="KW-0472">Membrane</keyword>
<gene>
    <name evidence="3" type="ORF">EVG20_g5425</name>
</gene>
<feature type="region of interest" description="Disordered" evidence="1">
    <location>
        <begin position="1"/>
        <end position="20"/>
    </location>
</feature>
<dbReference type="Pfam" id="PF14494">
    <property type="entry name" value="DUF4436"/>
    <property type="match status" value="1"/>
</dbReference>
<feature type="region of interest" description="Disordered" evidence="1">
    <location>
        <begin position="441"/>
        <end position="475"/>
    </location>
</feature>
<feature type="transmembrane region" description="Helical" evidence="2">
    <location>
        <begin position="64"/>
        <end position="85"/>
    </location>
</feature>
<feature type="transmembrane region" description="Helical" evidence="2">
    <location>
        <begin position="348"/>
        <end position="368"/>
    </location>
</feature>
<sequence>MSTRHSFVSSSGLLPSSPTEGDSFVSSTHIHALAGSTIPSNAEQKLHKSKFPWRRNNKSFDAGVVIFLCTLLSLLFVGCLCFAFVGGKDEEPFNKVLDDIAVTEPGLVLIGENVDVDIDEPSLTVTWSLVNCGEGYLGGSQGIHRSNACGIPDTPLRIYVDNNPVPVASFDPSSIPLLRSSGTRRSIQSLTQFDSDHALDVPEARLYPFDTYSLSSTLHALNPTTNETVLIRKLVTVNAVFSFDIITTDAETYTLLSNGSQVQSHEVDIVVRRSSTMRLYAMLMWIASWMLTHVVIGQVVFAFKSKDSGSIYGYGIVNLVILFTIPQLRNSMPDAPGFDGILLDAIGFFPQMVTCGLCAVILLVLAAVKELDLQQAQLQETPPNLRIWTPEPSSPKPSMSDGWTSSDTLISASPITPRFRKFSGDFRPGLHTTENFALFDEHDQQEFSTPRSSMDTVNSDGHFSEITLSRPLSAA</sequence>
<keyword evidence="2" id="KW-1133">Transmembrane helix</keyword>
<accession>A0A4Y9YTC3</accession>
<proteinExistence type="predicted"/>
<dbReference type="InterPro" id="IPR027948">
    <property type="entry name" value="DUF4436"/>
</dbReference>
<comment type="caution">
    <text evidence="3">The sequence shown here is derived from an EMBL/GenBank/DDBJ whole genome shotgun (WGS) entry which is preliminary data.</text>
</comment>